<proteinExistence type="predicted"/>
<dbReference type="Proteomes" id="UP000477386">
    <property type="component" value="Unassembled WGS sequence"/>
</dbReference>
<dbReference type="RefSeq" id="WP_164039952.1">
    <property type="nucleotide sequence ID" value="NZ_JAAGNZ010000001.1"/>
</dbReference>
<dbReference type="AlphaFoldDB" id="A0A6M0IKB7"/>
<keyword evidence="3" id="KW-1185">Reference proteome</keyword>
<evidence type="ECO:0000313" key="3">
    <source>
        <dbReference type="Proteomes" id="UP000477386"/>
    </source>
</evidence>
<feature type="chain" id="PRO_5026875704" evidence="1">
    <location>
        <begin position="25"/>
        <end position="139"/>
    </location>
</feature>
<keyword evidence="1" id="KW-0732">Signal</keyword>
<comment type="caution">
    <text evidence="2">The sequence shown here is derived from an EMBL/GenBank/DDBJ whole genome shotgun (WGS) entry which is preliminary data.</text>
</comment>
<accession>A0A6M0IKB7</accession>
<dbReference type="EMBL" id="JAAGNZ010000001">
    <property type="protein sequence ID" value="NEU68272.1"/>
    <property type="molecule type" value="Genomic_DNA"/>
</dbReference>
<evidence type="ECO:0000313" key="2">
    <source>
        <dbReference type="EMBL" id="NEU68272.1"/>
    </source>
</evidence>
<gene>
    <name evidence="2" type="ORF">GK091_15375</name>
</gene>
<evidence type="ECO:0000256" key="1">
    <source>
        <dbReference type="SAM" id="SignalP"/>
    </source>
</evidence>
<feature type="signal peptide" evidence="1">
    <location>
        <begin position="1"/>
        <end position="24"/>
    </location>
</feature>
<reference evidence="2 3" key="1">
    <citation type="submission" date="2020-02" db="EMBL/GenBank/DDBJ databases">
        <title>Draft genome sequence of two Spirosoma agri KCTC 52727 and Spirosoma terrae KCTC 52035.</title>
        <authorList>
            <person name="Rojas J."/>
            <person name="Ambika Manirajan B."/>
            <person name="Ratering S."/>
            <person name="Suarez C."/>
            <person name="Schnell S."/>
        </authorList>
    </citation>
    <scope>NUCLEOTIDE SEQUENCE [LARGE SCALE GENOMIC DNA]</scope>
    <source>
        <strain evidence="2 3">KCTC 52727</strain>
    </source>
</reference>
<sequence>MQTLQAPRKRLVFAALLATFSTNAISSPAPETAPLTLADLDAEQDFSELEHLVSKLAGPHCSSIEFHDDNRKHGCRSLEWIVCTPVYNGYSDRNEDGVYADTSPLREIIWVPVEAHHTIQNIAERVAYEVQCIDDNRFA</sequence>
<organism evidence="2 3">
    <name type="scientific">Spirosoma agri</name>
    <dbReference type="NCBI Taxonomy" id="1987381"/>
    <lineage>
        <taxon>Bacteria</taxon>
        <taxon>Pseudomonadati</taxon>
        <taxon>Bacteroidota</taxon>
        <taxon>Cytophagia</taxon>
        <taxon>Cytophagales</taxon>
        <taxon>Cytophagaceae</taxon>
        <taxon>Spirosoma</taxon>
    </lineage>
</organism>
<protein>
    <submittedName>
        <fullName evidence="2">Uncharacterized protein</fullName>
    </submittedName>
</protein>
<name>A0A6M0IKB7_9BACT</name>